<evidence type="ECO:0000313" key="2">
    <source>
        <dbReference type="Proteomes" id="UP000623419"/>
    </source>
</evidence>
<dbReference type="EMBL" id="BMKC01000001">
    <property type="protein sequence ID" value="GGA72974.1"/>
    <property type="molecule type" value="Genomic_DNA"/>
</dbReference>
<name>A0ABQ1HDX5_9GAMM</name>
<evidence type="ECO:0008006" key="3">
    <source>
        <dbReference type="Google" id="ProtNLM"/>
    </source>
</evidence>
<gene>
    <name evidence="1" type="ORF">GCM10011521_08900</name>
</gene>
<dbReference type="RefSeq" id="WP_188661717.1">
    <property type="nucleotide sequence ID" value="NZ_BMKC01000001.1"/>
</dbReference>
<organism evidence="1 2">
    <name type="scientific">Arenimonas soli</name>
    <dbReference type="NCBI Taxonomy" id="2269504"/>
    <lineage>
        <taxon>Bacteria</taxon>
        <taxon>Pseudomonadati</taxon>
        <taxon>Pseudomonadota</taxon>
        <taxon>Gammaproteobacteria</taxon>
        <taxon>Lysobacterales</taxon>
        <taxon>Lysobacteraceae</taxon>
        <taxon>Arenimonas</taxon>
    </lineage>
</organism>
<dbReference type="InterPro" id="IPR008949">
    <property type="entry name" value="Isoprenoid_synthase_dom_sf"/>
</dbReference>
<keyword evidence="2" id="KW-1185">Reference proteome</keyword>
<evidence type="ECO:0000313" key="1">
    <source>
        <dbReference type="EMBL" id="GGA72974.1"/>
    </source>
</evidence>
<dbReference type="SUPFAM" id="SSF48576">
    <property type="entry name" value="Terpenoid synthases"/>
    <property type="match status" value="1"/>
</dbReference>
<accession>A0ABQ1HDX5</accession>
<comment type="caution">
    <text evidence="1">The sequence shown here is derived from an EMBL/GenBank/DDBJ whole genome shotgun (WGS) entry which is preliminary data.</text>
</comment>
<protein>
    <recommendedName>
        <fullName evidence="3">Phytoene synthase</fullName>
    </recommendedName>
</protein>
<dbReference type="Proteomes" id="UP000623419">
    <property type="component" value="Unassembled WGS sequence"/>
</dbReference>
<reference evidence="2" key="1">
    <citation type="journal article" date="2019" name="Int. J. Syst. Evol. Microbiol.">
        <title>The Global Catalogue of Microorganisms (GCM) 10K type strain sequencing project: providing services to taxonomists for standard genome sequencing and annotation.</title>
        <authorList>
            <consortium name="The Broad Institute Genomics Platform"/>
            <consortium name="The Broad Institute Genome Sequencing Center for Infectious Disease"/>
            <person name="Wu L."/>
            <person name="Ma J."/>
        </authorList>
    </citation>
    <scope>NUCLEOTIDE SEQUENCE [LARGE SCALE GENOMIC DNA]</scope>
    <source>
        <strain evidence="2">CGMCC 1.15905</strain>
    </source>
</reference>
<sequence>MSAARGEAIEHFVAKWQRREPEMAQAEVFCPPPMRPRYRAWGSLLHELREAAFELSDPRVAEVKSQWWAEELLGLAEGRSRHPVTAPLAGTPADWPALVRALVALPAQPARPGDTAAALARFDVIAAAIAQAEAQVFDSTPGPRDADAVAVHLLLHRLPEGLAADDQAGLPMNLLARHGLTAAQVSAGQGEPLLRDWAGELLAALPPASSHPGLFRRLRGGFDRARLARLAAGRGFQPPGPFATLLRAWRLARQG</sequence>
<proteinExistence type="predicted"/>